<dbReference type="AlphaFoldDB" id="G4ZP87"/>
<dbReference type="GeneID" id="20637899"/>
<reference evidence="2 3" key="1">
    <citation type="journal article" date="2006" name="Science">
        <title>Phytophthora genome sequences uncover evolutionary origins and mechanisms of pathogenesis.</title>
        <authorList>
            <person name="Tyler B.M."/>
            <person name="Tripathy S."/>
            <person name="Zhang X."/>
            <person name="Dehal P."/>
            <person name="Jiang R.H."/>
            <person name="Aerts A."/>
            <person name="Arredondo F.D."/>
            <person name="Baxter L."/>
            <person name="Bensasson D."/>
            <person name="Beynon J.L."/>
            <person name="Chapman J."/>
            <person name="Damasceno C.M."/>
            <person name="Dorrance A.E."/>
            <person name="Dou D."/>
            <person name="Dickerman A.W."/>
            <person name="Dubchak I.L."/>
            <person name="Garbelotto M."/>
            <person name="Gijzen M."/>
            <person name="Gordon S.G."/>
            <person name="Govers F."/>
            <person name="Grunwald N.J."/>
            <person name="Huang W."/>
            <person name="Ivors K.L."/>
            <person name="Jones R.W."/>
            <person name="Kamoun S."/>
            <person name="Krampis K."/>
            <person name="Lamour K.H."/>
            <person name="Lee M.K."/>
            <person name="McDonald W.H."/>
            <person name="Medina M."/>
            <person name="Meijer H.J."/>
            <person name="Nordberg E.K."/>
            <person name="Maclean D.J."/>
            <person name="Ospina-Giraldo M.D."/>
            <person name="Morris P.F."/>
            <person name="Phuntumart V."/>
            <person name="Putnam N.H."/>
            <person name="Rash S."/>
            <person name="Rose J.K."/>
            <person name="Sakihama Y."/>
            <person name="Salamov A.A."/>
            <person name="Savidor A."/>
            <person name="Scheuring C.F."/>
            <person name="Smith B.M."/>
            <person name="Sobral B.W."/>
            <person name="Terry A."/>
            <person name="Torto-Alalibo T.A."/>
            <person name="Win J."/>
            <person name="Xu Z."/>
            <person name="Zhang H."/>
            <person name="Grigoriev I.V."/>
            <person name="Rokhsar D.S."/>
            <person name="Boore J.L."/>
        </authorList>
    </citation>
    <scope>NUCLEOTIDE SEQUENCE [LARGE SCALE GENOMIC DNA]</scope>
    <source>
        <strain evidence="2 3">P6497</strain>
    </source>
</reference>
<dbReference type="RefSeq" id="XP_009528876.1">
    <property type="nucleotide sequence ID" value="XM_009530581.1"/>
</dbReference>
<evidence type="ECO:0000313" key="3">
    <source>
        <dbReference type="Proteomes" id="UP000002640"/>
    </source>
</evidence>
<dbReference type="InParanoid" id="G4ZP87"/>
<accession>G4ZP87</accession>
<feature type="region of interest" description="Disordered" evidence="1">
    <location>
        <begin position="1"/>
        <end position="174"/>
    </location>
</feature>
<evidence type="ECO:0000313" key="2">
    <source>
        <dbReference type="EMBL" id="EGZ15127.1"/>
    </source>
</evidence>
<feature type="compositionally biased region" description="Basic and acidic residues" evidence="1">
    <location>
        <begin position="1"/>
        <end position="16"/>
    </location>
</feature>
<keyword evidence="3" id="KW-1185">Reference proteome</keyword>
<feature type="compositionally biased region" description="Basic and acidic residues" evidence="1">
    <location>
        <begin position="130"/>
        <end position="144"/>
    </location>
</feature>
<name>G4ZP87_PHYSP</name>
<dbReference type="Proteomes" id="UP000002640">
    <property type="component" value="Unassembled WGS sequence"/>
</dbReference>
<feature type="compositionally biased region" description="Basic and acidic residues" evidence="1">
    <location>
        <begin position="26"/>
        <end position="50"/>
    </location>
</feature>
<evidence type="ECO:0000256" key="1">
    <source>
        <dbReference type="SAM" id="MobiDB-lite"/>
    </source>
</evidence>
<proteinExistence type="predicted"/>
<dbReference type="EMBL" id="JH159155">
    <property type="protein sequence ID" value="EGZ15127.1"/>
    <property type="molecule type" value="Genomic_DNA"/>
</dbReference>
<gene>
    <name evidence="2" type="ORF">PHYSODRAFT_249160</name>
</gene>
<protein>
    <submittedName>
        <fullName evidence="2">Uncharacterized protein</fullName>
    </submittedName>
</protein>
<feature type="compositionally biased region" description="Low complexity" evidence="1">
    <location>
        <begin position="117"/>
        <end position="127"/>
    </location>
</feature>
<organism evidence="2 3">
    <name type="scientific">Phytophthora sojae (strain P6497)</name>
    <name type="common">Soybean stem and root rot agent</name>
    <name type="synonym">Phytophthora megasperma f. sp. glycines</name>
    <dbReference type="NCBI Taxonomy" id="1094619"/>
    <lineage>
        <taxon>Eukaryota</taxon>
        <taxon>Sar</taxon>
        <taxon>Stramenopiles</taxon>
        <taxon>Oomycota</taxon>
        <taxon>Peronosporomycetes</taxon>
        <taxon>Peronosporales</taxon>
        <taxon>Peronosporaceae</taxon>
        <taxon>Phytophthora</taxon>
    </lineage>
</organism>
<feature type="compositionally biased region" description="Polar residues" evidence="1">
    <location>
        <begin position="81"/>
        <end position="91"/>
    </location>
</feature>
<dbReference type="KEGG" id="psoj:PHYSODRAFT_249160"/>
<sequence>MKKSGRGDGGRGEASRQSRHVQGMEPEEHKDLETVVRDGQRAKKAARDSEAVQDGDVEASAVQDQPAVGSQTQEEEVSPELQGSTEVNSGSRIPDEHTREGGAQASEGCANAVVPPEVIDLVSSSDESVVEVKPEPVRAKKEAKTQSCKVNSGLAPPEPRVSAPSSQAAPGKTPESDIRELLRLFRNREQRRWTLRAWCYVNSGKVTPPSVVYEWPTPKPDANSYFAAAYATGDYFKWRLALANQDEAWISKFHLAR</sequence>